<evidence type="ECO:0000256" key="8">
    <source>
        <dbReference type="ARBA" id="ARBA00022737"/>
    </source>
</evidence>
<dbReference type="SUPFAM" id="SSF50156">
    <property type="entry name" value="PDZ domain-like"/>
    <property type="match status" value="2"/>
</dbReference>
<dbReference type="InterPro" id="IPR036034">
    <property type="entry name" value="PDZ_sf"/>
</dbReference>
<dbReference type="AlphaFoldDB" id="A0A3B0RA24"/>
<keyword evidence="11" id="KW-0720">Serine protease</keyword>
<dbReference type="NCBIfam" id="TIGR02037">
    <property type="entry name" value="degP_htrA_DO"/>
    <property type="match status" value="1"/>
</dbReference>
<dbReference type="InterPro" id="IPR001940">
    <property type="entry name" value="Peptidase_S1C"/>
</dbReference>
<feature type="domain" description="PDZ" evidence="16">
    <location>
        <begin position="423"/>
        <end position="497"/>
    </location>
</feature>
<comment type="similarity">
    <text evidence="3">Belongs to the peptidase S1C family.</text>
</comment>
<evidence type="ECO:0000313" key="17">
    <source>
        <dbReference type="EMBL" id="VAV84788.1"/>
    </source>
</evidence>
<feature type="transmembrane region" description="Helical" evidence="15">
    <location>
        <begin position="27"/>
        <end position="52"/>
    </location>
</feature>
<proteinExistence type="inferred from homology"/>
<keyword evidence="8" id="KW-0677">Repeat</keyword>
<protein>
    <recommendedName>
        <fullName evidence="5">Probable periplasmic serine endoprotease DegP-like</fullName>
        <ecNumber evidence="4">3.4.21.107</ecNumber>
    </recommendedName>
    <alternativeName>
        <fullName evidence="13">Protease Do</fullName>
    </alternativeName>
</protein>
<dbReference type="Pfam" id="PF00595">
    <property type="entry name" value="PDZ"/>
    <property type="match status" value="1"/>
</dbReference>
<dbReference type="PANTHER" id="PTHR22939">
    <property type="entry name" value="SERINE PROTEASE FAMILY S1C HTRA-RELATED"/>
    <property type="match status" value="1"/>
</dbReference>
<evidence type="ECO:0000259" key="16">
    <source>
        <dbReference type="PROSITE" id="PS50106"/>
    </source>
</evidence>
<keyword evidence="15" id="KW-1133">Transmembrane helix</keyword>
<keyword evidence="7" id="KW-0732">Signal</keyword>
<dbReference type="SUPFAM" id="SSF50494">
    <property type="entry name" value="Trypsin-like serine proteases"/>
    <property type="match status" value="1"/>
</dbReference>
<evidence type="ECO:0000256" key="5">
    <source>
        <dbReference type="ARBA" id="ARBA00013958"/>
    </source>
</evidence>
<keyword evidence="10" id="KW-0378">Hydrolase</keyword>
<evidence type="ECO:0000256" key="10">
    <source>
        <dbReference type="ARBA" id="ARBA00022801"/>
    </source>
</evidence>
<dbReference type="Gene3D" id="2.40.10.120">
    <property type="match status" value="1"/>
</dbReference>
<dbReference type="InterPro" id="IPR009003">
    <property type="entry name" value="Peptidase_S1_PA"/>
</dbReference>
<evidence type="ECO:0000256" key="11">
    <source>
        <dbReference type="ARBA" id="ARBA00022825"/>
    </source>
</evidence>
<dbReference type="InterPro" id="IPR001478">
    <property type="entry name" value="PDZ"/>
</dbReference>
<dbReference type="SMART" id="SM00228">
    <property type="entry name" value="PDZ"/>
    <property type="match status" value="2"/>
</dbReference>
<dbReference type="PRINTS" id="PR00834">
    <property type="entry name" value="PROTEASES2C"/>
</dbReference>
<dbReference type="Gene3D" id="2.30.42.10">
    <property type="match status" value="2"/>
</dbReference>
<comment type="catalytic activity">
    <reaction evidence="1">
        <text>Acts on substrates that are at least partially unfolded. The cleavage site P1 residue is normally between a pair of hydrophobic residues, such as Val-|-Val.</text>
        <dbReference type="EC" id="3.4.21.107"/>
    </reaction>
</comment>
<evidence type="ECO:0000256" key="9">
    <source>
        <dbReference type="ARBA" id="ARBA00022764"/>
    </source>
</evidence>
<evidence type="ECO:0000256" key="4">
    <source>
        <dbReference type="ARBA" id="ARBA00013035"/>
    </source>
</evidence>
<dbReference type="EC" id="3.4.21.107" evidence="4"/>
<evidence type="ECO:0000256" key="2">
    <source>
        <dbReference type="ARBA" id="ARBA00004418"/>
    </source>
</evidence>
<dbReference type="PROSITE" id="PS50106">
    <property type="entry name" value="PDZ"/>
    <property type="match status" value="2"/>
</dbReference>
<accession>A0A3B0RA24</accession>
<dbReference type="EMBL" id="UOEA01000073">
    <property type="protein sequence ID" value="VAV84788.1"/>
    <property type="molecule type" value="Genomic_DNA"/>
</dbReference>
<evidence type="ECO:0000256" key="1">
    <source>
        <dbReference type="ARBA" id="ARBA00001772"/>
    </source>
</evidence>
<keyword evidence="6 17" id="KW-0645">Protease</keyword>
<comment type="subcellular location">
    <subcellularLocation>
        <location evidence="2">Periplasm</location>
    </subcellularLocation>
</comment>
<name>A0A3B0RA24_9ZZZZ</name>
<dbReference type="GO" id="GO:0006508">
    <property type="term" value="P:proteolysis"/>
    <property type="evidence" value="ECO:0007669"/>
    <property type="project" value="UniProtKB-KW"/>
</dbReference>
<gene>
    <name evidence="17" type="ORF">MNBD_DELTA01-1877</name>
</gene>
<evidence type="ECO:0000256" key="7">
    <source>
        <dbReference type="ARBA" id="ARBA00022729"/>
    </source>
</evidence>
<dbReference type="PANTHER" id="PTHR22939:SF130">
    <property type="entry name" value="PERIPLASMIC SERINE ENDOPROTEASE DEGP-LIKE-RELATED"/>
    <property type="match status" value="1"/>
</dbReference>
<evidence type="ECO:0000256" key="3">
    <source>
        <dbReference type="ARBA" id="ARBA00010541"/>
    </source>
</evidence>
<dbReference type="CDD" id="cd10839">
    <property type="entry name" value="cpPDZ1_DegP-like"/>
    <property type="match status" value="1"/>
</dbReference>
<keyword evidence="15" id="KW-0812">Transmembrane</keyword>
<dbReference type="GO" id="GO:0004252">
    <property type="term" value="F:serine-type endopeptidase activity"/>
    <property type="evidence" value="ECO:0007669"/>
    <property type="project" value="InterPro"/>
</dbReference>
<dbReference type="Pfam" id="PF13180">
    <property type="entry name" value="PDZ_2"/>
    <property type="match status" value="1"/>
</dbReference>
<organism evidence="17">
    <name type="scientific">hydrothermal vent metagenome</name>
    <dbReference type="NCBI Taxonomy" id="652676"/>
    <lineage>
        <taxon>unclassified sequences</taxon>
        <taxon>metagenomes</taxon>
        <taxon>ecological metagenomes</taxon>
    </lineage>
</organism>
<keyword evidence="15" id="KW-0472">Membrane</keyword>
<evidence type="ECO:0000256" key="13">
    <source>
        <dbReference type="ARBA" id="ARBA00032850"/>
    </source>
</evidence>
<sequence length="528" mass="56586">MKKQNCSDPSQTGCESSRTGRDLSQTVGIKTIVVAALVLVFIGFAITTGLGITGESVAQSFWKEGTARRVDSPRSSYSVKGLPSFAPLAKELRPSVVNISTTQIIKSRSNYRSQMPKGFKSPFDDFFNDDLFKSFNGPQRETERHNLGSGFIINKEGYILTNNHVVENATEIIVTFFKDKKKEYKAEVIGRDSNLDIALIKIEAGEALPVAVLGDSDKMEVGQWVMAIGNPFGLGGTVTVGILSQKGRVIGAGPYDNFLQTDASINPGNSGGPLFNLAGEVVGVNTAIIAGGQGIGFAIPINMVKEIVLQLKDKGKVTRGWIGVTIQEITPEIARSFVLKDSSGALVSSVMPGDPAEKAGIKAGDIIKEFGNKEVKSSRDLPMAVAATTPGKKTKVVVLRDGRKKTLFIKVGTKASKDEVQASAEGKKDSSASKLGVVVKKITPQVAQRFGFKDKSGVLIVSVEDGSIAARGGLRRGDIVKEVNRRATESVEAFNRELGKALKKDILLLLIKRGRGVLYLAIDISKDK</sequence>
<feature type="domain" description="PDZ" evidence="16">
    <location>
        <begin position="306"/>
        <end position="402"/>
    </location>
</feature>
<evidence type="ECO:0000256" key="14">
    <source>
        <dbReference type="SAM" id="MobiDB-lite"/>
    </source>
</evidence>
<evidence type="ECO:0000256" key="12">
    <source>
        <dbReference type="ARBA" id="ARBA00023016"/>
    </source>
</evidence>
<dbReference type="InterPro" id="IPR011782">
    <property type="entry name" value="Pept_S1C_Do"/>
</dbReference>
<reference evidence="17" key="1">
    <citation type="submission" date="2018-06" db="EMBL/GenBank/DDBJ databases">
        <authorList>
            <person name="Zhirakovskaya E."/>
        </authorList>
    </citation>
    <scope>NUCLEOTIDE SEQUENCE</scope>
</reference>
<dbReference type="Pfam" id="PF13365">
    <property type="entry name" value="Trypsin_2"/>
    <property type="match status" value="1"/>
</dbReference>
<keyword evidence="12" id="KW-0346">Stress response</keyword>
<keyword evidence="9" id="KW-0574">Periplasm</keyword>
<evidence type="ECO:0000256" key="15">
    <source>
        <dbReference type="SAM" id="Phobius"/>
    </source>
</evidence>
<evidence type="ECO:0000256" key="6">
    <source>
        <dbReference type="ARBA" id="ARBA00022670"/>
    </source>
</evidence>
<feature type="region of interest" description="Disordered" evidence="14">
    <location>
        <begin position="1"/>
        <end position="20"/>
    </location>
</feature>